<name>A0A1H8UTN6_9GAMM</name>
<dbReference type="Pfam" id="PF00501">
    <property type="entry name" value="AMP-binding"/>
    <property type="match status" value="1"/>
</dbReference>
<dbReference type="Gene3D" id="3.40.50.12780">
    <property type="entry name" value="N-terminal domain of ligase-like"/>
    <property type="match status" value="1"/>
</dbReference>
<accession>A0A1H8UTN6</accession>
<dbReference type="GO" id="GO:0016874">
    <property type="term" value="F:ligase activity"/>
    <property type="evidence" value="ECO:0007669"/>
    <property type="project" value="UniProtKB-KW"/>
</dbReference>
<dbReference type="STRING" id="406100.SAMN04488052_10849"/>
<sequence length="414" mass="44758">MSDNGFYDARETRSAEERRAEQLATVREVLRHARERSRYWSATLADVDPDAIQSLEDMARVPLTRKADIPGRQAEDAPFGGMEAASMSELSYVFQSPGPIYEAAEAKGDYWRFGRAFWAAGLRPGQLVHNTFSYHLTPAGMMMDSGARAVGCPVFPAGIGNTDVQVDAIERLRPQVYGGTPSFLKALLDKGQELGRDVSSINRALVGGEPLSASLRDEMAGRGVRVLQAFATAELGLVAYESEHLDGLITDEDVLLEVVRPGSGEPVAEGEVGEMVVTVLRAGAFPVIRFATGDLTAFLPGPSPCGRTAPRIKGWMGRANQTTKVKGMFVTPEQINAIMARHPEISRARLVVTRENEKDAMTLNVESTVSDAAFADTVAETLQAITKMRGGVEIKGAGELPNDGKVIADERAYD</sequence>
<dbReference type="InterPro" id="IPR000873">
    <property type="entry name" value="AMP-dep_synth/lig_dom"/>
</dbReference>
<dbReference type="EMBL" id="FOEG01000008">
    <property type="protein sequence ID" value="SEP06555.1"/>
    <property type="molecule type" value="Genomic_DNA"/>
</dbReference>
<dbReference type="PANTHER" id="PTHR43845">
    <property type="entry name" value="BLR5969 PROTEIN"/>
    <property type="match status" value="1"/>
</dbReference>
<dbReference type="InterPro" id="IPR045851">
    <property type="entry name" value="AMP-bd_C_sf"/>
</dbReference>
<organism evidence="2 3">
    <name type="scientific">Aquisalimonas asiatica</name>
    <dbReference type="NCBI Taxonomy" id="406100"/>
    <lineage>
        <taxon>Bacteria</taxon>
        <taxon>Pseudomonadati</taxon>
        <taxon>Pseudomonadota</taxon>
        <taxon>Gammaproteobacteria</taxon>
        <taxon>Chromatiales</taxon>
        <taxon>Ectothiorhodospiraceae</taxon>
        <taxon>Aquisalimonas</taxon>
    </lineage>
</organism>
<dbReference type="Proteomes" id="UP000199657">
    <property type="component" value="Unassembled WGS sequence"/>
</dbReference>
<keyword evidence="2" id="KW-0436">Ligase</keyword>
<dbReference type="SUPFAM" id="SSF56801">
    <property type="entry name" value="Acetyl-CoA synthetase-like"/>
    <property type="match status" value="1"/>
</dbReference>
<dbReference type="PANTHER" id="PTHR43845:SF1">
    <property type="entry name" value="BLR5969 PROTEIN"/>
    <property type="match status" value="1"/>
</dbReference>
<feature type="domain" description="AMP-dependent synthetase/ligase" evidence="1">
    <location>
        <begin position="149"/>
        <end position="277"/>
    </location>
</feature>
<evidence type="ECO:0000259" key="1">
    <source>
        <dbReference type="Pfam" id="PF00501"/>
    </source>
</evidence>
<dbReference type="AlphaFoldDB" id="A0A1H8UTN6"/>
<proteinExistence type="predicted"/>
<gene>
    <name evidence="2" type="ORF">SAMN04488052_10849</name>
</gene>
<evidence type="ECO:0000313" key="3">
    <source>
        <dbReference type="Proteomes" id="UP000199657"/>
    </source>
</evidence>
<reference evidence="2 3" key="1">
    <citation type="submission" date="2016-10" db="EMBL/GenBank/DDBJ databases">
        <authorList>
            <person name="de Groot N.N."/>
        </authorList>
    </citation>
    <scope>NUCLEOTIDE SEQUENCE [LARGE SCALE GENOMIC DNA]</scope>
    <source>
        <strain evidence="2 3">CGMCC 1.6291</strain>
    </source>
</reference>
<evidence type="ECO:0000313" key="2">
    <source>
        <dbReference type="EMBL" id="SEP06555.1"/>
    </source>
</evidence>
<dbReference type="Gene3D" id="3.30.300.30">
    <property type="match status" value="1"/>
</dbReference>
<dbReference type="RefSeq" id="WP_216110863.1">
    <property type="nucleotide sequence ID" value="NZ_FOEG01000008.1"/>
</dbReference>
<dbReference type="InterPro" id="IPR042099">
    <property type="entry name" value="ANL_N_sf"/>
</dbReference>
<keyword evidence="3" id="KW-1185">Reference proteome</keyword>
<protein>
    <submittedName>
        <fullName evidence="2">Phenylacetate-CoA ligase</fullName>
    </submittedName>
</protein>